<sequence>MKLAFAAVLVSAIAPLVASTPVASTSQPEQSLEEWWKVVPWTIFPNNSNWEAGFNAAFAPDVKATFNRVDHDYNSLKQFFGGVYSVISKNYDFLSITPLDVVVLPNPNDKGGIVVMTGREEGALKGSDTVRVERDAVFAVVKEINGERRFTEWREVTNFF</sequence>
<keyword evidence="3" id="KW-1185">Reference proteome</keyword>
<dbReference type="Proteomes" id="UP000275078">
    <property type="component" value="Unassembled WGS sequence"/>
</dbReference>
<protein>
    <recommendedName>
        <fullName evidence="4">SnoaL-like domain-containing protein</fullName>
    </recommendedName>
</protein>
<dbReference type="AlphaFoldDB" id="A0A3N4HG52"/>
<evidence type="ECO:0000256" key="1">
    <source>
        <dbReference type="SAM" id="SignalP"/>
    </source>
</evidence>
<dbReference type="OrthoDB" id="3927857at2759"/>
<keyword evidence="1" id="KW-0732">Signal</keyword>
<evidence type="ECO:0000313" key="2">
    <source>
        <dbReference type="EMBL" id="RPA71090.1"/>
    </source>
</evidence>
<evidence type="ECO:0008006" key="4">
    <source>
        <dbReference type="Google" id="ProtNLM"/>
    </source>
</evidence>
<organism evidence="2 3">
    <name type="scientific">Ascobolus immersus RN42</name>
    <dbReference type="NCBI Taxonomy" id="1160509"/>
    <lineage>
        <taxon>Eukaryota</taxon>
        <taxon>Fungi</taxon>
        <taxon>Dikarya</taxon>
        <taxon>Ascomycota</taxon>
        <taxon>Pezizomycotina</taxon>
        <taxon>Pezizomycetes</taxon>
        <taxon>Pezizales</taxon>
        <taxon>Ascobolaceae</taxon>
        <taxon>Ascobolus</taxon>
    </lineage>
</organism>
<dbReference type="EMBL" id="ML119976">
    <property type="protein sequence ID" value="RPA71090.1"/>
    <property type="molecule type" value="Genomic_DNA"/>
</dbReference>
<gene>
    <name evidence="2" type="ORF">BJ508DRAFT_336402</name>
</gene>
<accession>A0A3N4HG52</accession>
<proteinExistence type="predicted"/>
<evidence type="ECO:0000313" key="3">
    <source>
        <dbReference type="Proteomes" id="UP000275078"/>
    </source>
</evidence>
<name>A0A3N4HG52_ASCIM</name>
<feature type="chain" id="PRO_5018287390" description="SnoaL-like domain-containing protein" evidence="1">
    <location>
        <begin position="20"/>
        <end position="160"/>
    </location>
</feature>
<reference evidence="2 3" key="1">
    <citation type="journal article" date="2018" name="Nat. Ecol. Evol.">
        <title>Pezizomycetes genomes reveal the molecular basis of ectomycorrhizal truffle lifestyle.</title>
        <authorList>
            <person name="Murat C."/>
            <person name="Payen T."/>
            <person name="Noel B."/>
            <person name="Kuo A."/>
            <person name="Morin E."/>
            <person name="Chen J."/>
            <person name="Kohler A."/>
            <person name="Krizsan K."/>
            <person name="Balestrini R."/>
            <person name="Da Silva C."/>
            <person name="Montanini B."/>
            <person name="Hainaut M."/>
            <person name="Levati E."/>
            <person name="Barry K.W."/>
            <person name="Belfiori B."/>
            <person name="Cichocki N."/>
            <person name="Clum A."/>
            <person name="Dockter R.B."/>
            <person name="Fauchery L."/>
            <person name="Guy J."/>
            <person name="Iotti M."/>
            <person name="Le Tacon F."/>
            <person name="Lindquist E.A."/>
            <person name="Lipzen A."/>
            <person name="Malagnac F."/>
            <person name="Mello A."/>
            <person name="Molinier V."/>
            <person name="Miyauchi S."/>
            <person name="Poulain J."/>
            <person name="Riccioni C."/>
            <person name="Rubini A."/>
            <person name="Sitrit Y."/>
            <person name="Splivallo R."/>
            <person name="Traeger S."/>
            <person name="Wang M."/>
            <person name="Zifcakova L."/>
            <person name="Wipf D."/>
            <person name="Zambonelli A."/>
            <person name="Paolocci F."/>
            <person name="Nowrousian M."/>
            <person name="Ottonello S."/>
            <person name="Baldrian P."/>
            <person name="Spatafora J.W."/>
            <person name="Henrissat B."/>
            <person name="Nagy L.G."/>
            <person name="Aury J.M."/>
            <person name="Wincker P."/>
            <person name="Grigoriev I.V."/>
            <person name="Bonfante P."/>
            <person name="Martin F.M."/>
        </authorList>
    </citation>
    <scope>NUCLEOTIDE SEQUENCE [LARGE SCALE GENOMIC DNA]</scope>
    <source>
        <strain evidence="2 3">RN42</strain>
    </source>
</reference>
<feature type="signal peptide" evidence="1">
    <location>
        <begin position="1"/>
        <end position="19"/>
    </location>
</feature>